<accession>A0A8H6U476</accession>
<evidence type="ECO:0000313" key="2">
    <source>
        <dbReference type="EMBL" id="KAF7328567.1"/>
    </source>
</evidence>
<organism evidence="2 3">
    <name type="scientific">Mycena venus</name>
    <dbReference type="NCBI Taxonomy" id="2733690"/>
    <lineage>
        <taxon>Eukaryota</taxon>
        <taxon>Fungi</taxon>
        <taxon>Dikarya</taxon>
        <taxon>Basidiomycota</taxon>
        <taxon>Agaricomycotina</taxon>
        <taxon>Agaricomycetes</taxon>
        <taxon>Agaricomycetidae</taxon>
        <taxon>Agaricales</taxon>
        <taxon>Marasmiineae</taxon>
        <taxon>Mycenaceae</taxon>
        <taxon>Mycena</taxon>
    </lineage>
</organism>
<feature type="compositionally biased region" description="Acidic residues" evidence="1">
    <location>
        <begin position="63"/>
        <end position="78"/>
    </location>
</feature>
<sequence>MTCVLPDHTQTSDPDNLHSRPRARPSKAKPESKALFDGVELIKRPHSYVGKGKGKERATTDFGVDDADLGSDVDADGEEVEVDGTMEPDVASGLQNSNQENEVTLTEIANADTDVDAEGEDIALPDLEVSLPESGSPAPGEDNPLPDLEVSLPEIGSPAPQITLDRPDRQDVFLPGVPRIGSPALQITVDHVEAARPKGEDALLPDEIGSPAPQIAIEMTDDQVEEARLNHHDVMSPEIGSPAPEITIEPMAEDEEDDIQFEPADADTVPFEGNGYSEENGLFRARPRLDIPRAGTPLNPEYSIEVYSPGSVQHDSDDEIIATSIHYVPDVNNPDNPTPSKNRQCPGETEG</sequence>
<feature type="region of interest" description="Disordered" evidence="1">
    <location>
        <begin position="129"/>
        <end position="180"/>
    </location>
</feature>
<dbReference type="EMBL" id="JACAZI010000035">
    <property type="protein sequence ID" value="KAF7328567.1"/>
    <property type="molecule type" value="Genomic_DNA"/>
</dbReference>
<name>A0A8H6U476_9AGAR</name>
<reference evidence="2" key="1">
    <citation type="submission" date="2020-05" db="EMBL/GenBank/DDBJ databases">
        <title>Mycena genomes resolve the evolution of fungal bioluminescence.</title>
        <authorList>
            <person name="Tsai I.J."/>
        </authorList>
    </citation>
    <scope>NUCLEOTIDE SEQUENCE</scope>
    <source>
        <strain evidence="2">CCC161011</strain>
    </source>
</reference>
<feature type="region of interest" description="Disordered" evidence="1">
    <location>
        <begin position="265"/>
        <end position="302"/>
    </location>
</feature>
<evidence type="ECO:0000256" key="1">
    <source>
        <dbReference type="SAM" id="MobiDB-lite"/>
    </source>
</evidence>
<dbReference type="OrthoDB" id="3048779at2759"/>
<gene>
    <name evidence="2" type="ORF">MVEN_02544700</name>
</gene>
<evidence type="ECO:0000313" key="3">
    <source>
        <dbReference type="Proteomes" id="UP000620124"/>
    </source>
</evidence>
<proteinExistence type="predicted"/>
<dbReference type="AlphaFoldDB" id="A0A8H6U476"/>
<protein>
    <submittedName>
        <fullName evidence="2">Uncharacterized protein</fullName>
    </submittedName>
</protein>
<keyword evidence="3" id="KW-1185">Reference proteome</keyword>
<comment type="caution">
    <text evidence="2">The sequence shown here is derived from an EMBL/GenBank/DDBJ whole genome shotgun (WGS) entry which is preliminary data.</text>
</comment>
<feature type="region of interest" description="Disordered" evidence="1">
    <location>
        <begin position="1"/>
        <end position="78"/>
    </location>
</feature>
<feature type="region of interest" description="Disordered" evidence="1">
    <location>
        <begin position="328"/>
        <end position="351"/>
    </location>
</feature>
<dbReference type="Proteomes" id="UP000620124">
    <property type="component" value="Unassembled WGS sequence"/>
</dbReference>